<protein>
    <recommendedName>
        <fullName evidence="4">Urease accessory protein UreD</fullName>
    </recommendedName>
</protein>
<proteinExistence type="inferred from homology"/>
<dbReference type="AlphaFoldDB" id="A0A948TEG3"/>
<dbReference type="Proteomes" id="UP000733611">
    <property type="component" value="Unassembled WGS sequence"/>
</dbReference>
<accession>A0A948TEG3</accession>
<evidence type="ECO:0000313" key="6">
    <source>
        <dbReference type="Proteomes" id="UP000733611"/>
    </source>
</evidence>
<evidence type="ECO:0000256" key="2">
    <source>
        <dbReference type="ARBA" id="ARBA00022988"/>
    </source>
</evidence>
<dbReference type="GO" id="GO:0016151">
    <property type="term" value="F:nickel cation binding"/>
    <property type="evidence" value="ECO:0007669"/>
    <property type="project" value="UniProtKB-UniRule"/>
</dbReference>
<reference evidence="5" key="2">
    <citation type="submission" date="2021-04" db="EMBL/GenBank/DDBJ databases">
        <authorList>
            <person name="Gilroy R."/>
        </authorList>
    </citation>
    <scope>NUCLEOTIDE SEQUENCE</scope>
    <source>
        <strain evidence="5">378</strain>
    </source>
</reference>
<evidence type="ECO:0000256" key="4">
    <source>
        <dbReference type="HAMAP-Rule" id="MF_01384"/>
    </source>
</evidence>
<reference evidence="5" key="1">
    <citation type="journal article" date="2021" name="PeerJ">
        <title>Extensive microbial diversity within the chicken gut microbiome revealed by metagenomics and culture.</title>
        <authorList>
            <person name="Gilroy R."/>
            <person name="Ravi A."/>
            <person name="Getino M."/>
            <person name="Pursley I."/>
            <person name="Horton D.L."/>
            <person name="Alikhan N.F."/>
            <person name="Baker D."/>
            <person name="Gharbi K."/>
            <person name="Hall N."/>
            <person name="Watson M."/>
            <person name="Adriaenssens E.M."/>
            <person name="Foster-Nyarko E."/>
            <person name="Jarju S."/>
            <person name="Secka A."/>
            <person name="Antonio M."/>
            <person name="Oren A."/>
            <person name="Chaudhuri R.R."/>
            <person name="La Ragione R."/>
            <person name="Hildebrand F."/>
            <person name="Pallen M.J."/>
        </authorList>
    </citation>
    <scope>NUCLEOTIDE SEQUENCE</scope>
    <source>
        <strain evidence="5">378</strain>
    </source>
</reference>
<comment type="subunit">
    <text evidence="4">UreD, UreF and UreG form a complex that acts as a GTP-hydrolysis-dependent molecular chaperone, activating the urease apoprotein by helping to assemble the nickel containing metallocenter of UreC. The UreE protein probably delivers the nickel.</text>
</comment>
<dbReference type="HAMAP" id="MF_01384">
    <property type="entry name" value="UreD"/>
    <property type="match status" value="1"/>
</dbReference>
<evidence type="ECO:0000313" key="5">
    <source>
        <dbReference type="EMBL" id="MBU3843365.1"/>
    </source>
</evidence>
<evidence type="ECO:0000256" key="3">
    <source>
        <dbReference type="ARBA" id="ARBA00023186"/>
    </source>
</evidence>
<comment type="caution">
    <text evidence="5">The sequence shown here is derived from an EMBL/GenBank/DDBJ whole genome shotgun (WGS) entry which is preliminary data.</text>
</comment>
<evidence type="ECO:0000256" key="1">
    <source>
        <dbReference type="ARBA" id="ARBA00007177"/>
    </source>
</evidence>
<keyword evidence="3 4" id="KW-0143">Chaperone</keyword>
<gene>
    <name evidence="4" type="primary">ureD</name>
    <name evidence="5" type="ORF">H9847_00610</name>
</gene>
<dbReference type="PANTHER" id="PTHR33643:SF1">
    <property type="entry name" value="UREASE ACCESSORY PROTEIN D"/>
    <property type="match status" value="1"/>
</dbReference>
<dbReference type="Pfam" id="PF01774">
    <property type="entry name" value="UreD"/>
    <property type="match status" value="1"/>
</dbReference>
<keyword evidence="2 4" id="KW-0996">Nickel insertion</keyword>
<comment type="function">
    <text evidence="4">Required for maturation of urease via the functional incorporation of the urease nickel metallocenter.</text>
</comment>
<comment type="subcellular location">
    <subcellularLocation>
        <location evidence="4">Cytoplasm</location>
    </subcellularLocation>
</comment>
<dbReference type="EMBL" id="JAHLFE010000013">
    <property type="protein sequence ID" value="MBU3843365.1"/>
    <property type="molecule type" value="Genomic_DNA"/>
</dbReference>
<dbReference type="InterPro" id="IPR002669">
    <property type="entry name" value="UreD"/>
</dbReference>
<sequence length="330" mass="35705">MSVAAMPDISSPLAPAATDITYAANAAAATAATPQWRAQLKLEFTPVAGRTALTSYEQEGPLRVQQLFYPTALQPSAAVSATALNTVAEAHCYVLHPPGGMVGGDALYQHMRAAKGAQVVVTTPAAGKFYRSNSTQIQQVTFSVAENSALMYLPQETIFFASCQARLHQEVEVAPTAIFMGADICCFGRVGRGEDFSTGWVQSTLRLSRQGQPLLSEILRVGKGFNPQAWTTLHGASCHGMLYVVPTVEQESLMAELTPKLQELRLPESRGGAGADRSCLYGCTYRRGVLTVRYLGDRVEQARALLQEALTLIYPALLGRPWQAPRIWQT</sequence>
<comment type="similarity">
    <text evidence="1 4">Belongs to the UreD family.</text>
</comment>
<dbReference type="GO" id="GO:0005737">
    <property type="term" value="C:cytoplasm"/>
    <property type="evidence" value="ECO:0007669"/>
    <property type="project" value="UniProtKB-SubCell"/>
</dbReference>
<dbReference type="PANTHER" id="PTHR33643">
    <property type="entry name" value="UREASE ACCESSORY PROTEIN D"/>
    <property type="match status" value="1"/>
</dbReference>
<organism evidence="5 6">
    <name type="scientific">Candidatus Anaerobiospirillum pullicola</name>
    <dbReference type="NCBI Taxonomy" id="2838451"/>
    <lineage>
        <taxon>Bacteria</taxon>
        <taxon>Pseudomonadati</taxon>
        <taxon>Pseudomonadota</taxon>
        <taxon>Gammaproteobacteria</taxon>
        <taxon>Aeromonadales</taxon>
        <taxon>Succinivibrionaceae</taxon>
        <taxon>Anaerobiospirillum</taxon>
    </lineage>
</organism>
<keyword evidence="4" id="KW-0963">Cytoplasm</keyword>
<name>A0A948TEG3_9GAMM</name>